<proteinExistence type="predicted"/>
<evidence type="ECO:0000313" key="3">
    <source>
        <dbReference type="Proteomes" id="UP001500166"/>
    </source>
</evidence>
<dbReference type="EMBL" id="BAAAQA010000027">
    <property type="protein sequence ID" value="GAA2121548.1"/>
    <property type="molecule type" value="Genomic_DNA"/>
</dbReference>
<dbReference type="InterPro" id="IPR021660">
    <property type="entry name" value="DUF3253"/>
</dbReference>
<feature type="region of interest" description="Disordered" evidence="1">
    <location>
        <begin position="1"/>
        <end position="32"/>
    </location>
</feature>
<sequence>MTHESTPSPNIDPTPGQSPSTSGPERTPDGHHIIVNGRKWRASDPSIPEKLRAELVAELMAARRLVRTDPEHARPRVQDAKVALGERGEAWWEHTDQGRSQRIVATIKALLRHRDGTTICPSDAAKVVGGADWRMLMDRTRNVAAGLHREGVVEVQQRGKRVDPTSARGPLRIAPGPELGP</sequence>
<dbReference type="InterPro" id="IPR036390">
    <property type="entry name" value="WH_DNA-bd_sf"/>
</dbReference>
<feature type="region of interest" description="Disordered" evidence="1">
    <location>
        <begin position="156"/>
        <end position="181"/>
    </location>
</feature>
<evidence type="ECO:0000256" key="1">
    <source>
        <dbReference type="SAM" id="MobiDB-lite"/>
    </source>
</evidence>
<reference evidence="2 3" key="1">
    <citation type="journal article" date="2019" name="Int. J. Syst. Evol. Microbiol.">
        <title>The Global Catalogue of Microorganisms (GCM) 10K type strain sequencing project: providing services to taxonomists for standard genome sequencing and annotation.</title>
        <authorList>
            <consortium name="The Broad Institute Genomics Platform"/>
            <consortium name="The Broad Institute Genome Sequencing Center for Infectious Disease"/>
            <person name="Wu L."/>
            <person name="Ma J."/>
        </authorList>
    </citation>
    <scope>NUCLEOTIDE SEQUENCE [LARGE SCALE GENOMIC DNA]</scope>
    <source>
        <strain evidence="2 3">JCM 15914</strain>
    </source>
</reference>
<evidence type="ECO:0008006" key="4">
    <source>
        <dbReference type="Google" id="ProtNLM"/>
    </source>
</evidence>
<name>A0ABN2Y7W5_9MICC</name>
<comment type="caution">
    <text evidence="2">The sequence shown here is derived from an EMBL/GenBank/DDBJ whole genome shotgun (WGS) entry which is preliminary data.</text>
</comment>
<accession>A0ABN2Y7W5</accession>
<dbReference type="InterPro" id="IPR036388">
    <property type="entry name" value="WH-like_DNA-bd_sf"/>
</dbReference>
<organism evidence="2 3">
    <name type="scientific">Kocuria atrinae</name>
    <dbReference type="NCBI Taxonomy" id="592377"/>
    <lineage>
        <taxon>Bacteria</taxon>
        <taxon>Bacillati</taxon>
        <taxon>Actinomycetota</taxon>
        <taxon>Actinomycetes</taxon>
        <taxon>Micrococcales</taxon>
        <taxon>Micrococcaceae</taxon>
        <taxon>Kocuria</taxon>
    </lineage>
</organism>
<dbReference type="Proteomes" id="UP001500166">
    <property type="component" value="Unassembled WGS sequence"/>
</dbReference>
<dbReference type="SUPFAM" id="SSF46785">
    <property type="entry name" value="Winged helix' DNA-binding domain"/>
    <property type="match status" value="1"/>
</dbReference>
<protein>
    <recommendedName>
        <fullName evidence="4">DUF3253 domain-containing protein</fullName>
    </recommendedName>
</protein>
<dbReference type="Gene3D" id="1.10.10.10">
    <property type="entry name" value="Winged helix-like DNA-binding domain superfamily/Winged helix DNA-binding domain"/>
    <property type="match status" value="1"/>
</dbReference>
<feature type="compositionally biased region" description="Low complexity" evidence="1">
    <location>
        <begin position="13"/>
        <end position="24"/>
    </location>
</feature>
<keyword evidence="3" id="KW-1185">Reference proteome</keyword>
<evidence type="ECO:0000313" key="2">
    <source>
        <dbReference type="EMBL" id="GAA2121548.1"/>
    </source>
</evidence>
<dbReference type="RefSeq" id="WP_344225276.1">
    <property type="nucleotide sequence ID" value="NZ_BAAAQA010000027.1"/>
</dbReference>
<dbReference type="Pfam" id="PF11625">
    <property type="entry name" value="DUF3253"/>
    <property type="match status" value="1"/>
</dbReference>
<gene>
    <name evidence="2" type="ORF">GCM10009824_24090</name>
</gene>
<feature type="compositionally biased region" description="Polar residues" evidence="1">
    <location>
        <begin position="1"/>
        <end position="11"/>
    </location>
</feature>